<evidence type="ECO:0000313" key="3">
    <source>
        <dbReference type="Proteomes" id="UP001265259"/>
    </source>
</evidence>
<organism evidence="2 3">
    <name type="scientific">Tropicimonas omnivorans</name>
    <dbReference type="NCBI Taxonomy" id="3075590"/>
    <lineage>
        <taxon>Bacteria</taxon>
        <taxon>Pseudomonadati</taxon>
        <taxon>Pseudomonadota</taxon>
        <taxon>Alphaproteobacteria</taxon>
        <taxon>Rhodobacterales</taxon>
        <taxon>Roseobacteraceae</taxon>
        <taxon>Tropicimonas</taxon>
    </lineage>
</organism>
<keyword evidence="1" id="KW-0472">Membrane</keyword>
<dbReference type="RefSeq" id="WP_311692017.1">
    <property type="nucleotide sequence ID" value="NZ_JAVRHL010000003.1"/>
</dbReference>
<sequence>MSKSKLFGYWISLEDRASARNAVRMSGLPVLLMGANAALLALVSSVRPFPDMAVVSSAAAIAALLVLMAFRIRAGHAAWIPFASMLFIAFLGVSLFSSYIGWQVAGGNPTTGAQILLGWIIPAICLILMVSGLRGWFWMRQNTEKLSF</sequence>
<feature type="transmembrane region" description="Helical" evidence="1">
    <location>
        <begin position="114"/>
        <end position="137"/>
    </location>
</feature>
<dbReference type="EMBL" id="JAVRHL010000003">
    <property type="protein sequence ID" value="MDT0683453.1"/>
    <property type="molecule type" value="Genomic_DNA"/>
</dbReference>
<feature type="transmembrane region" description="Helical" evidence="1">
    <location>
        <begin position="52"/>
        <end position="70"/>
    </location>
</feature>
<gene>
    <name evidence="2" type="ORF">RM543_12220</name>
</gene>
<evidence type="ECO:0000256" key="1">
    <source>
        <dbReference type="SAM" id="Phobius"/>
    </source>
</evidence>
<name>A0ABU3DIB5_9RHOB</name>
<reference evidence="2 3" key="1">
    <citation type="submission" date="2023-09" db="EMBL/GenBank/DDBJ databases">
        <authorList>
            <person name="Rey-Velasco X."/>
        </authorList>
    </citation>
    <scope>NUCLEOTIDE SEQUENCE [LARGE SCALE GENOMIC DNA]</scope>
    <source>
        <strain evidence="2 3">F158</strain>
    </source>
</reference>
<protein>
    <submittedName>
        <fullName evidence="2">Uncharacterized protein</fullName>
    </submittedName>
</protein>
<feature type="transmembrane region" description="Helical" evidence="1">
    <location>
        <begin position="21"/>
        <end position="46"/>
    </location>
</feature>
<keyword evidence="1" id="KW-0812">Transmembrane</keyword>
<keyword evidence="1" id="KW-1133">Transmembrane helix</keyword>
<keyword evidence="3" id="KW-1185">Reference proteome</keyword>
<comment type="caution">
    <text evidence="2">The sequence shown here is derived from an EMBL/GenBank/DDBJ whole genome shotgun (WGS) entry which is preliminary data.</text>
</comment>
<proteinExistence type="predicted"/>
<evidence type="ECO:0000313" key="2">
    <source>
        <dbReference type="EMBL" id="MDT0683453.1"/>
    </source>
</evidence>
<dbReference type="Proteomes" id="UP001265259">
    <property type="component" value="Unassembled WGS sequence"/>
</dbReference>
<accession>A0ABU3DIB5</accession>
<feature type="transmembrane region" description="Helical" evidence="1">
    <location>
        <begin position="82"/>
        <end position="102"/>
    </location>
</feature>